<reference evidence="2 3" key="1">
    <citation type="journal article" date="2010" name="DNA Res.">
        <title>Bacterial lifestyle in a deep-sea hydrothermal vent chimney revealed by the genome sequence of the thermophilic bacterium Deferribacter desulfuricans SSM1.</title>
        <authorList>
            <person name="Takaki Y."/>
            <person name="Shimamura S."/>
            <person name="Nakagawa S."/>
            <person name="Fukuhara Y."/>
            <person name="Horikawa H."/>
            <person name="Ankai A."/>
            <person name="Harada T."/>
            <person name="Hosoyama A."/>
            <person name="Oguchi A."/>
            <person name="Fukui S."/>
            <person name="Fujita N."/>
            <person name="Takami H."/>
            <person name="Takai K."/>
        </authorList>
    </citation>
    <scope>NUCLEOTIDE SEQUENCE [LARGE SCALE GENOMIC DNA]</scope>
    <source>
        <strain evidence="3">DSM 14783 / JCM 11476 / NBRC 101012 / SSM1</strain>
    </source>
</reference>
<protein>
    <submittedName>
        <fullName evidence="2">Uncharacterized protein</fullName>
    </submittedName>
</protein>
<keyword evidence="1" id="KW-0812">Transmembrane</keyword>
<evidence type="ECO:0000256" key="1">
    <source>
        <dbReference type="SAM" id="Phobius"/>
    </source>
</evidence>
<accession>D3PDW2</accession>
<proteinExistence type="predicted"/>
<sequence>MKKFLYYTAFFIIVLLLNLYVHFPYQTVADYYLKQTIKTYNLPINYKTIKGNAFKTEITNISIDNLEIKEVIIHHNILNLIKRKIPYFVNDEKIKINGEISKNIINFQINSELEKLSRLFETDTPISGKLTVKGTYNFKNNKLTSTVYISNLNISIQKFNYSFDKITAEIKNNKNRLEIVKINSTGKNKIDLKGYVLINPKKLEFSRLNLKGSLSQNRLKINFRATGTISNPRIRF</sequence>
<keyword evidence="1" id="KW-0472">Membrane</keyword>
<gene>
    <name evidence="2" type="ordered locus">DEFDS_1318</name>
</gene>
<dbReference type="AlphaFoldDB" id="D3PDW2"/>
<dbReference type="eggNOG" id="ENOG5032ACD">
    <property type="taxonomic scope" value="Bacteria"/>
</dbReference>
<feature type="transmembrane region" description="Helical" evidence="1">
    <location>
        <begin position="6"/>
        <end position="25"/>
    </location>
</feature>
<evidence type="ECO:0000313" key="3">
    <source>
        <dbReference type="Proteomes" id="UP000001520"/>
    </source>
</evidence>
<dbReference type="KEGG" id="ddf:DEFDS_1318"/>
<dbReference type="RefSeq" id="WP_013008032.1">
    <property type="nucleotide sequence ID" value="NC_013939.1"/>
</dbReference>
<dbReference type="EMBL" id="AP011529">
    <property type="protein sequence ID" value="BAI80785.1"/>
    <property type="molecule type" value="Genomic_DNA"/>
</dbReference>
<dbReference type="HOGENOM" id="CLU_1173874_0_0_0"/>
<keyword evidence="1" id="KW-1133">Transmembrane helix</keyword>
<organism evidence="2 3">
    <name type="scientific">Deferribacter desulfuricans (strain DSM 14783 / JCM 11476 / NBRC 101012 / SSM1)</name>
    <dbReference type="NCBI Taxonomy" id="639282"/>
    <lineage>
        <taxon>Bacteria</taxon>
        <taxon>Pseudomonadati</taxon>
        <taxon>Deferribacterota</taxon>
        <taxon>Deferribacteres</taxon>
        <taxon>Deferribacterales</taxon>
        <taxon>Deferribacteraceae</taxon>
        <taxon>Deferribacter</taxon>
    </lineage>
</organism>
<dbReference type="STRING" id="639282.DEFDS_1318"/>
<keyword evidence="3" id="KW-1185">Reference proteome</keyword>
<name>D3PDW2_DEFDS</name>
<evidence type="ECO:0000313" key="2">
    <source>
        <dbReference type="EMBL" id="BAI80785.1"/>
    </source>
</evidence>
<dbReference type="Proteomes" id="UP000001520">
    <property type="component" value="Chromosome"/>
</dbReference>